<dbReference type="PANTHER" id="PTHR33480">
    <property type="entry name" value="SET DOMAIN-CONTAINING PROTEIN-RELATED"/>
    <property type="match status" value="1"/>
</dbReference>
<feature type="compositionally biased region" description="Low complexity" evidence="1">
    <location>
        <begin position="71"/>
        <end position="89"/>
    </location>
</feature>
<evidence type="ECO:0000256" key="1">
    <source>
        <dbReference type="SAM" id="MobiDB-lite"/>
    </source>
</evidence>
<protein>
    <submittedName>
        <fullName evidence="2">Uncharacterized protein LOC121188656</fullName>
    </submittedName>
</protein>
<proteinExistence type="predicted"/>
<feature type="compositionally biased region" description="Basic and acidic residues" evidence="1">
    <location>
        <begin position="132"/>
        <end position="144"/>
    </location>
</feature>
<reference evidence="2" key="1">
    <citation type="submission" date="2023-08" db="EMBL/GenBank/DDBJ databases">
        <authorList>
            <person name="Alioto T."/>
            <person name="Alioto T."/>
            <person name="Gomez Garrido J."/>
        </authorList>
    </citation>
    <scope>NUCLEOTIDE SEQUENCE</scope>
</reference>
<feature type="compositionally biased region" description="Low complexity" evidence="1">
    <location>
        <begin position="39"/>
        <end position="51"/>
    </location>
</feature>
<dbReference type="AlphaFoldDB" id="A0AAV1FZR5"/>
<name>A0AAV1FZR5_XYRNO</name>
<accession>A0AAV1FZR5</accession>
<feature type="compositionally biased region" description="Basic and acidic residues" evidence="1">
    <location>
        <begin position="209"/>
        <end position="223"/>
    </location>
</feature>
<feature type="compositionally biased region" description="Polar residues" evidence="1">
    <location>
        <begin position="224"/>
        <end position="241"/>
    </location>
</feature>
<evidence type="ECO:0000313" key="2">
    <source>
        <dbReference type="EMBL" id="CAJ1066755.1"/>
    </source>
</evidence>
<keyword evidence="3" id="KW-1185">Reference proteome</keyword>
<gene>
    <name evidence="2" type="ORF">XNOV1_A026711</name>
</gene>
<evidence type="ECO:0000313" key="3">
    <source>
        <dbReference type="Proteomes" id="UP001178508"/>
    </source>
</evidence>
<dbReference type="Proteomes" id="UP001178508">
    <property type="component" value="Chromosome 11"/>
</dbReference>
<feature type="compositionally biased region" description="Low complexity" evidence="1">
    <location>
        <begin position="7"/>
        <end position="28"/>
    </location>
</feature>
<dbReference type="PANTHER" id="PTHR33480:SF5">
    <property type="entry name" value="SI:DKEY-51D8.9"/>
    <property type="match status" value="1"/>
</dbReference>
<organism evidence="2 3">
    <name type="scientific">Xyrichtys novacula</name>
    <name type="common">Pearly razorfish</name>
    <name type="synonym">Hemipteronotus novacula</name>
    <dbReference type="NCBI Taxonomy" id="13765"/>
    <lineage>
        <taxon>Eukaryota</taxon>
        <taxon>Metazoa</taxon>
        <taxon>Chordata</taxon>
        <taxon>Craniata</taxon>
        <taxon>Vertebrata</taxon>
        <taxon>Euteleostomi</taxon>
        <taxon>Actinopterygii</taxon>
        <taxon>Neopterygii</taxon>
        <taxon>Teleostei</taxon>
        <taxon>Neoteleostei</taxon>
        <taxon>Acanthomorphata</taxon>
        <taxon>Eupercaria</taxon>
        <taxon>Labriformes</taxon>
        <taxon>Labridae</taxon>
        <taxon>Xyrichtys</taxon>
    </lineage>
</organism>
<feature type="compositionally biased region" description="Basic and acidic residues" evidence="1">
    <location>
        <begin position="242"/>
        <end position="255"/>
    </location>
</feature>
<feature type="region of interest" description="Disordered" evidence="1">
    <location>
        <begin position="1"/>
        <end position="255"/>
    </location>
</feature>
<sequence>MEPPTVAETSEAEISSTTEEPPEGSTLGEIKDMEPPTVAETSEAEISSTAEEPPEGSTLREIEDMEPPTVAETSEAEISSTTEEPPEGSTLREIKDSDAACPLPSVKKYGLNLPLVNYTDSDEPQSPSSNPESEHCLSEQDHISVPRLRRTKSILMKNQIHFDSEELYDTTSADSEEEYIPKTKNVHPDSDPDEACESGSEGSKFTSSQREEDAPSDVNHDDASPQQSTIAPQNTKQQGSPKTERARQPVKKRPWEREEILAVEKHMMSFITTCRVPGKRDCDKCIEQEKEALKNRNWLAIKFYIKNRITALKRKV</sequence>
<dbReference type="EMBL" id="OY660874">
    <property type="protein sequence ID" value="CAJ1066755.1"/>
    <property type="molecule type" value="Genomic_DNA"/>
</dbReference>